<dbReference type="SUPFAM" id="SSF50952">
    <property type="entry name" value="Soluble quinoprotein glucose dehydrogenase"/>
    <property type="match status" value="1"/>
</dbReference>
<accession>A0AAE3G273</accession>
<evidence type="ECO:0000256" key="1">
    <source>
        <dbReference type="SAM" id="SignalP"/>
    </source>
</evidence>
<dbReference type="Gene3D" id="2.120.10.30">
    <property type="entry name" value="TolB, C-terminal domain"/>
    <property type="match status" value="1"/>
</dbReference>
<proteinExistence type="predicted"/>
<dbReference type="InterPro" id="IPR012938">
    <property type="entry name" value="Glc/Sorbosone_DH"/>
</dbReference>
<dbReference type="EMBL" id="JALJXV010000002">
    <property type="protein sequence ID" value="MCP1674042.1"/>
    <property type="molecule type" value="Genomic_DNA"/>
</dbReference>
<dbReference type="AlphaFoldDB" id="A0AAE3G273"/>
<dbReference type="RefSeq" id="WP_253475525.1">
    <property type="nucleotide sequence ID" value="NZ_JALJXV010000002.1"/>
</dbReference>
<feature type="signal peptide" evidence="1">
    <location>
        <begin position="1"/>
        <end position="21"/>
    </location>
</feature>
<keyword evidence="1" id="KW-0732">Signal</keyword>
<name>A0AAE3G273_9GAMM</name>
<evidence type="ECO:0000313" key="3">
    <source>
        <dbReference type="EMBL" id="MCP1674042.1"/>
    </source>
</evidence>
<evidence type="ECO:0000313" key="4">
    <source>
        <dbReference type="Proteomes" id="UP001205843"/>
    </source>
</evidence>
<organism evidence="3 4">
    <name type="scientific">Natronocella acetinitrilica</name>
    <dbReference type="NCBI Taxonomy" id="414046"/>
    <lineage>
        <taxon>Bacteria</taxon>
        <taxon>Pseudomonadati</taxon>
        <taxon>Pseudomonadota</taxon>
        <taxon>Gammaproteobacteria</taxon>
        <taxon>Chromatiales</taxon>
        <taxon>Ectothiorhodospiraceae</taxon>
        <taxon>Natronocella</taxon>
    </lineage>
</organism>
<comment type="caution">
    <text evidence="3">The sequence shown here is derived from an EMBL/GenBank/DDBJ whole genome shotgun (WGS) entry which is preliminary data.</text>
</comment>
<dbReference type="PANTHER" id="PTHR19328">
    <property type="entry name" value="HEDGEHOG-INTERACTING PROTEIN"/>
    <property type="match status" value="1"/>
</dbReference>
<dbReference type="Proteomes" id="UP001205843">
    <property type="component" value="Unassembled WGS sequence"/>
</dbReference>
<dbReference type="InterPro" id="IPR011041">
    <property type="entry name" value="Quinoprot_gluc/sorb_DH_b-prop"/>
</dbReference>
<gene>
    <name evidence="3" type="ORF">J2T57_001141</name>
</gene>
<dbReference type="InterPro" id="IPR011042">
    <property type="entry name" value="6-blade_b-propeller_TolB-like"/>
</dbReference>
<dbReference type="Pfam" id="PF07995">
    <property type="entry name" value="GSDH"/>
    <property type="match status" value="1"/>
</dbReference>
<protein>
    <submittedName>
        <fullName evidence="3">Glucose/arabinose dehydrogenase</fullName>
    </submittedName>
</protein>
<feature type="chain" id="PRO_5041964710" evidence="1">
    <location>
        <begin position="22"/>
        <end position="370"/>
    </location>
</feature>
<feature type="domain" description="Glucose/Sorbosone dehydrogenase" evidence="2">
    <location>
        <begin position="40"/>
        <end position="365"/>
    </location>
</feature>
<keyword evidence="4" id="KW-1185">Reference proteome</keyword>
<dbReference type="PANTHER" id="PTHR19328:SF75">
    <property type="entry name" value="ALDOSE SUGAR DEHYDROGENASE YLII"/>
    <property type="match status" value="1"/>
</dbReference>
<evidence type="ECO:0000259" key="2">
    <source>
        <dbReference type="Pfam" id="PF07995"/>
    </source>
</evidence>
<sequence length="370" mass="40820">MRLVLPLAIAALVAAAGIASAQTVDSEEHRFQVQVLAEGFSHPWGLAFLPDGRMLVTERGGRLNLLDANGNNRRTVEGTPSVATENQGGLLDVILHPDFEETPWVYLSYARPSSEGNATAVGRGLLDGEQLTDFEVLFVATPYTGGGRHFGSRMAFDEDGYLYISTGDRGQRDRSQELDNHYGKIIRLTDDGQIPDDNPFLDQRDAQPGIYSYGLRNPQGMIRHPETGEIWINEHGPRGGDEINIIGPGLNYGWPKVTHGREYHGPRIGPESMDGMEDPLHHWTPSIAPSGFAYYDADVFPAWQGNLFVGALAQTHLARLVVDNGEVVHEERLLDDAGWRIRDVRQGPDGALYLLVDQRRAPLVRLSPAD</sequence>
<reference evidence="3" key="1">
    <citation type="submission" date="2022-03" db="EMBL/GenBank/DDBJ databases">
        <title>Genomic Encyclopedia of Type Strains, Phase III (KMG-III): the genomes of soil and plant-associated and newly described type strains.</title>
        <authorList>
            <person name="Whitman W."/>
        </authorList>
    </citation>
    <scope>NUCLEOTIDE SEQUENCE</scope>
    <source>
        <strain evidence="3">ANL 6-2</strain>
    </source>
</reference>